<evidence type="ECO:0000259" key="4">
    <source>
        <dbReference type="PROSITE" id="PS51635"/>
    </source>
</evidence>
<dbReference type="Pfam" id="PF01734">
    <property type="entry name" value="Patatin"/>
    <property type="match status" value="1"/>
</dbReference>
<dbReference type="GO" id="GO:0016787">
    <property type="term" value="F:hydrolase activity"/>
    <property type="evidence" value="ECO:0007669"/>
    <property type="project" value="UniProtKB-KW"/>
</dbReference>
<dbReference type="AlphaFoldDB" id="J9FS17"/>
<dbReference type="PANTHER" id="PTHR14226:SF29">
    <property type="entry name" value="NEUROPATHY TARGET ESTERASE SWS"/>
    <property type="match status" value="1"/>
</dbReference>
<keyword evidence="2" id="KW-0442">Lipid degradation</keyword>
<evidence type="ECO:0000256" key="2">
    <source>
        <dbReference type="ARBA" id="ARBA00022963"/>
    </source>
</evidence>
<dbReference type="InterPro" id="IPR016035">
    <property type="entry name" value="Acyl_Trfase/lysoPLipase"/>
</dbReference>
<evidence type="ECO:0000256" key="1">
    <source>
        <dbReference type="ARBA" id="ARBA00022801"/>
    </source>
</evidence>
<dbReference type="GO" id="GO:0016042">
    <property type="term" value="P:lipid catabolic process"/>
    <property type="evidence" value="ECO:0007669"/>
    <property type="project" value="UniProtKB-KW"/>
</dbReference>
<dbReference type="PROSITE" id="PS51635">
    <property type="entry name" value="PNPLA"/>
    <property type="match status" value="1"/>
</dbReference>
<feature type="non-terminal residue" evidence="5">
    <location>
        <position position="173"/>
    </location>
</feature>
<organism evidence="5">
    <name type="scientific">gut metagenome</name>
    <dbReference type="NCBI Taxonomy" id="749906"/>
    <lineage>
        <taxon>unclassified sequences</taxon>
        <taxon>metagenomes</taxon>
        <taxon>organismal metagenomes</taxon>
    </lineage>
</organism>
<keyword evidence="3" id="KW-0443">Lipid metabolism</keyword>
<sequence>CVGLVLSGGGARGFAHAGVLRLLEEMGIRVDVVTGTSMGSMVGGAYAAGYTAGQIEDIIQGVNWTKMMAQRADRSELPWRLKLDDYKNLPNNAIMLTKDGRVELPDSVIPSQELEIFLNDKTGPVNYVNDLSQLALPFACVATDLVSGEKVVMQKDVNLGRAMRASMSVPGAF</sequence>
<dbReference type="EMBL" id="AMCI01007579">
    <property type="protein sequence ID" value="EJW92372.1"/>
    <property type="molecule type" value="Genomic_DNA"/>
</dbReference>
<name>J9FS17_9ZZZZ</name>
<proteinExistence type="predicted"/>
<accession>J9FS17</accession>
<comment type="caution">
    <text evidence="5">The sequence shown here is derived from an EMBL/GenBank/DDBJ whole genome shotgun (WGS) entry which is preliminary data.</text>
</comment>
<feature type="domain" description="PNPLA" evidence="4">
    <location>
        <begin position="4"/>
        <end position="173"/>
    </location>
</feature>
<reference evidence="5" key="1">
    <citation type="journal article" date="2012" name="PLoS ONE">
        <title>Gene sets for utilization of primary and secondary nutrition supplies in the distal gut of endangered iberian lynx.</title>
        <authorList>
            <person name="Alcaide M."/>
            <person name="Messina E."/>
            <person name="Richter M."/>
            <person name="Bargiela R."/>
            <person name="Peplies J."/>
            <person name="Huws S.A."/>
            <person name="Newbold C.J."/>
            <person name="Golyshin P.N."/>
            <person name="Simon M.A."/>
            <person name="Lopez G."/>
            <person name="Yakimov M.M."/>
            <person name="Ferrer M."/>
        </authorList>
    </citation>
    <scope>NUCLEOTIDE SEQUENCE</scope>
</reference>
<dbReference type="Gene3D" id="3.40.1090.10">
    <property type="entry name" value="Cytosolic phospholipase A2 catalytic domain"/>
    <property type="match status" value="1"/>
</dbReference>
<keyword evidence="1" id="KW-0378">Hydrolase</keyword>
<dbReference type="InterPro" id="IPR050301">
    <property type="entry name" value="NTE"/>
</dbReference>
<evidence type="ECO:0000256" key="3">
    <source>
        <dbReference type="ARBA" id="ARBA00023098"/>
    </source>
</evidence>
<dbReference type="InterPro" id="IPR002641">
    <property type="entry name" value="PNPLA_dom"/>
</dbReference>
<evidence type="ECO:0000313" key="5">
    <source>
        <dbReference type="EMBL" id="EJW92372.1"/>
    </source>
</evidence>
<feature type="non-terminal residue" evidence="5">
    <location>
        <position position="1"/>
    </location>
</feature>
<gene>
    <name evidence="5" type="ORF">EVA_19521</name>
</gene>
<protein>
    <submittedName>
        <fullName evidence="5">Phospholipase, patatin family</fullName>
    </submittedName>
</protein>
<dbReference type="PANTHER" id="PTHR14226">
    <property type="entry name" value="NEUROPATHY TARGET ESTERASE/SWISS CHEESE D.MELANOGASTER"/>
    <property type="match status" value="1"/>
</dbReference>
<dbReference type="SUPFAM" id="SSF52151">
    <property type="entry name" value="FabD/lysophospholipase-like"/>
    <property type="match status" value="1"/>
</dbReference>